<dbReference type="EMBL" id="WBZJ01000001">
    <property type="protein sequence ID" value="KAB3523652.1"/>
    <property type="molecule type" value="Genomic_DNA"/>
</dbReference>
<feature type="domain" description="ABC transmembrane type-1" evidence="12">
    <location>
        <begin position="21"/>
        <end position="306"/>
    </location>
</feature>
<dbReference type="RefSeq" id="WP_151844280.1">
    <property type="nucleotide sequence ID" value="NZ_WBZJ01000001.1"/>
</dbReference>
<evidence type="ECO:0000256" key="2">
    <source>
        <dbReference type="ARBA" id="ARBA00022519"/>
    </source>
</evidence>
<dbReference type="Gene3D" id="3.40.50.300">
    <property type="entry name" value="P-loop containing nucleotide triphosphate hydrolases"/>
    <property type="match status" value="1"/>
</dbReference>
<evidence type="ECO:0000256" key="1">
    <source>
        <dbReference type="ARBA" id="ARBA00004429"/>
    </source>
</evidence>
<dbReference type="PROSITE" id="PS50893">
    <property type="entry name" value="ABC_TRANSPORTER_2"/>
    <property type="match status" value="1"/>
</dbReference>
<evidence type="ECO:0000256" key="4">
    <source>
        <dbReference type="ARBA" id="ARBA00022741"/>
    </source>
</evidence>
<dbReference type="SMART" id="SM00382">
    <property type="entry name" value="AAA"/>
    <property type="match status" value="1"/>
</dbReference>
<keyword evidence="8 10" id="KW-0472">Membrane</keyword>
<keyword evidence="5 13" id="KW-0067">ATP-binding</keyword>
<evidence type="ECO:0000256" key="10">
    <source>
        <dbReference type="SAM" id="Phobius"/>
    </source>
</evidence>
<keyword evidence="2" id="KW-0997">Cell inner membrane</keyword>
<dbReference type="PROSITE" id="PS50929">
    <property type="entry name" value="ABC_TM1F"/>
    <property type="match status" value="1"/>
</dbReference>
<feature type="transmembrane region" description="Helical" evidence="10">
    <location>
        <begin position="131"/>
        <end position="153"/>
    </location>
</feature>
<evidence type="ECO:0000256" key="3">
    <source>
        <dbReference type="ARBA" id="ARBA00022692"/>
    </source>
</evidence>
<dbReference type="Pfam" id="PF00005">
    <property type="entry name" value="ABC_tran"/>
    <property type="match status" value="1"/>
</dbReference>
<evidence type="ECO:0000256" key="6">
    <source>
        <dbReference type="ARBA" id="ARBA00022967"/>
    </source>
</evidence>
<evidence type="ECO:0000256" key="7">
    <source>
        <dbReference type="ARBA" id="ARBA00022989"/>
    </source>
</evidence>
<dbReference type="Gene3D" id="1.20.1560.10">
    <property type="entry name" value="ABC transporter type 1, transmembrane domain"/>
    <property type="match status" value="1"/>
</dbReference>
<organism evidence="13 14">
    <name type="scientific">Corynebacterium zhongnanshanii</name>
    <dbReference type="NCBI Taxonomy" id="2768834"/>
    <lineage>
        <taxon>Bacteria</taxon>
        <taxon>Bacillati</taxon>
        <taxon>Actinomycetota</taxon>
        <taxon>Actinomycetes</taxon>
        <taxon>Mycobacteriales</taxon>
        <taxon>Corynebacteriaceae</taxon>
        <taxon>Corynebacterium</taxon>
    </lineage>
</organism>
<dbReference type="InterPro" id="IPR039421">
    <property type="entry name" value="Type_1_exporter"/>
</dbReference>
<keyword evidence="4" id="KW-0547">Nucleotide-binding</keyword>
<dbReference type="SUPFAM" id="SSF52540">
    <property type="entry name" value="P-loop containing nucleoside triphosphate hydrolases"/>
    <property type="match status" value="1"/>
</dbReference>
<dbReference type="Pfam" id="PF00664">
    <property type="entry name" value="ABC_membrane"/>
    <property type="match status" value="1"/>
</dbReference>
<dbReference type="InterPro" id="IPR003593">
    <property type="entry name" value="AAA+_ATPase"/>
</dbReference>
<evidence type="ECO:0000313" key="14">
    <source>
        <dbReference type="Proteomes" id="UP000436181"/>
    </source>
</evidence>
<dbReference type="PANTHER" id="PTHR24221">
    <property type="entry name" value="ATP-BINDING CASSETTE SUB-FAMILY B"/>
    <property type="match status" value="1"/>
</dbReference>
<evidence type="ECO:0000256" key="5">
    <source>
        <dbReference type="ARBA" id="ARBA00022840"/>
    </source>
</evidence>
<feature type="transmembrane region" description="Helical" evidence="10">
    <location>
        <begin position="53"/>
        <end position="73"/>
    </location>
</feature>
<feature type="transmembrane region" description="Helical" evidence="10">
    <location>
        <begin position="159"/>
        <end position="178"/>
    </location>
</feature>
<accession>A0ABQ6VGV7</accession>
<comment type="caution">
    <text evidence="13">The sequence shown here is derived from an EMBL/GenBank/DDBJ whole genome shotgun (WGS) entry which is preliminary data.</text>
</comment>
<dbReference type="Proteomes" id="UP000436181">
    <property type="component" value="Unassembled WGS sequence"/>
</dbReference>
<evidence type="ECO:0000259" key="11">
    <source>
        <dbReference type="PROSITE" id="PS50893"/>
    </source>
</evidence>
<dbReference type="SUPFAM" id="SSF90123">
    <property type="entry name" value="ABC transporter transmembrane region"/>
    <property type="match status" value="1"/>
</dbReference>
<dbReference type="InterPro" id="IPR036640">
    <property type="entry name" value="ABC1_TM_sf"/>
</dbReference>
<sequence>MRQSAAFLGTLPSRPRARWIFASVLSFGTVVLCMLASANLMGFAVDIIDGRSIPLIGDNFALLLTVIAAALLVENLARSVSNYVLLSKVRALSVDLRRAGLASVLRAPAPQVLELGTGNVITRLTKDIDQAVMVATIIGLRLVVTLLIFPFTVVSMLFISPWYLLLFIAGALIVWPALRRILEVLPPTANAVSAAEAHRNNLVLDTVRGLPTLQALRRGPWALQRMERGSWDAVQAHVRRIPLFIRLMAVGHVVYGILLIGTIALNAVLVHQQQLSIGAATAATVLVVRLEIHVFNVLMFAGQIQESMVGVGRAVALATMAPEDHAHHPEPVTAPAVELRDVTFAYPTGAPVVESLNLTLHPGTTTALVGTSGAGKSTVASLIAGLLQPTRGTIAVGGHDISDISDAWLSHTVALVSQEVHLFSGTLREDLLMAGERSDQELLEALAITGLKPGTAAWRRAFPEGLDTLIGAGAEPVAPEVAQQISLARVILRDPPVLIMDEATAEAGSDHARSLEQAAAVIAKGRTSVVVAHRLDQAMLADRVLVMEQGRIVEDGTHQELVNRGGKYAELFHRWEGQQ</sequence>
<feature type="transmembrane region" description="Helical" evidence="10">
    <location>
        <begin position="20"/>
        <end position="41"/>
    </location>
</feature>
<proteinExistence type="inferred from homology"/>
<name>A0ABQ6VGV7_9CORY</name>
<evidence type="ECO:0000256" key="9">
    <source>
        <dbReference type="ARBA" id="ARBA00023455"/>
    </source>
</evidence>
<keyword evidence="2" id="KW-1003">Cell membrane</keyword>
<evidence type="ECO:0000259" key="12">
    <source>
        <dbReference type="PROSITE" id="PS50929"/>
    </source>
</evidence>
<reference evidence="13 14" key="1">
    <citation type="submission" date="2019-10" db="EMBL/GenBank/DDBJ databases">
        <title>Corynebacterium sp novel species isolated from the respiratory tract of Marmot.</title>
        <authorList>
            <person name="Zhang G."/>
        </authorList>
    </citation>
    <scope>NUCLEOTIDE SEQUENCE [LARGE SCALE GENOMIC DNA]</scope>
    <source>
        <strain evidence="13 14">336</strain>
    </source>
</reference>
<keyword evidence="7 10" id="KW-1133">Transmembrane helix</keyword>
<keyword evidence="14" id="KW-1185">Reference proteome</keyword>
<feature type="transmembrane region" description="Helical" evidence="10">
    <location>
        <begin position="247"/>
        <end position="269"/>
    </location>
</feature>
<evidence type="ECO:0000313" key="13">
    <source>
        <dbReference type="EMBL" id="KAB3523652.1"/>
    </source>
</evidence>
<keyword evidence="6" id="KW-1278">Translocase</keyword>
<protein>
    <submittedName>
        <fullName evidence="13">ABC transporter ATP-binding protein</fullName>
    </submittedName>
</protein>
<dbReference type="InterPro" id="IPR003439">
    <property type="entry name" value="ABC_transporter-like_ATP-bd"/>
</dbReference>
<evidence type="ECO:0000256" key="8">
    <source>
        <dbReference type="ARBA" id="ARBA00023136"/>
    </source>
</evidence>
<comment type="subcellular location">
    <subcellularLocation>
        <location evidence="1">Cell inner membrane</location>
        <topology evidence="1">Multi-pass membrane protein</topology>
    </subcellularLocation>
</comment>
<gene>
    <name evidence="13" type="ORF">F8377_03645</name>
</gene>
<feature type="domain" description="ABC transporter" evidence="11">
    <location>
        <begin position="337"/>
        <end position="574"/>
    </location>
</feature>
<dbReference type="PANTHER" id="PTHR24221:SF654">
    <property type="entry name" value="ATP-BINDING CASSETTE SUB-FAMILY B MEMBER 6"/>
    <property type="match status" value="1"/>
</dbReference>
<keyword evidence="3 10" id="KW-0812">Transmembrane</keyword>
<comment type="similarity">
    <text evidence="9">Belongs to the ABC transporter superfamily. Siderophore-Fe(3+) uptake transporter (SIUT) (TC 3.A.1.21) family.</text>
</comment>
<dbReference type="InterPro" id="IPR027417">
    <property type="entry name" value="P-loop_NTPase"/>
</dbReference>
<dbReference type="InterPro" id="IPR011527">
    <property type="entry name" value="ABC1_TM_dom"/>
</dbReference>
<dbReference type="GO" id="GO:0005524">
    <property type="term" value="F:ATP binding"/>
    <property type="evidence" value="ECO:0007669"/>
    <property type="project" value="UniProtKB-KW"/>
</dbReference>